<feature type="region of interest" description="Disordered" evidence="1">
    <location>
        <begin position="311"/>
        <end position="405"/>
    </location>
</feature>
<feature type="compositionally biased region" description="Low complexity" evidence="1">
    <location>
        <begin position="345"/>
        <end position="356"/>
    </location>
</feature>
<feature type="compositionally biased region" description="Polar residues" evidence="1">
    <location>
        <begin position="369"/>
        <end position="379"/>
    </location>
</feature>
<feature type="region of interest" description="Disordered" evidence="1">
    <location>
        <begin position="1"/>
        <end position="21"/>
    </location>
</feature>
<protein>
    <submittedName>
        <fullName evidence="2">Uncharacterized protein</fullName>
    </submittedName>
</protein>
<reference evidence="2" key="1">
    <citation type="journal article" date="2020" name="Stud. Mycol.">
        <title>101 Dothideomycetes genomes: a test case for predicting lifestyles and emergence of pathogens.</title>
        <authorList>
            <person name="Haridas S."/>
            <person name="Albert R."/>
            <person name="Binder M."/>
            <person name="Bloem J."/>
            <person name="Labutti K."/>
            <person name="Salamov A."/>
            <person name="Andreopoulos B."/>
            <person name="Baker S."/>
            <person name="Barry K."/>
            <person name="Bills G."/>
            <person name="Bluhm B."/>
            <person name="Cannon C."/>
            <person name="Castanera R."/>
            <person name="Culley D."/>
            <person name="Daum C."/>
            <person name="Ezra D."/>
            <person name="Gonzalez J."/>
            <person name="Henrissat B."/>
            <person name="Kuo A."/>
            <person name="Liang C."/>
            <person name="Lipzen A."/>
            <person name="Lutzoni F."/>
            <person name="Magnuson J."/>
            <person name="Mondo S."/>
            <person name="Nolan M."/>
            <person name="Ohm R."/>
            <person name="Pangilinan J."/>
            <person name="Park H.-J."/>
            <person name="Ramirez L."/>
            <person name="Alfaro M."/>
            <person name="Sun H."/>
            <person name="Tritt A."/>
            <person name="Yoshinaga Y."/>
            <person name="Zwiers L.-H."/>
            <person name="Turgeon B."/>
            <person name="Goodwin S."/>
            <person name="Spatafora J."/>
            <person name="Crous P."/>
            <person name="Grigoriev I."/>
        </authorList>
    </citation>
    <scope>NUCLEOTIDE SEQUENCE</scope>
    <source>
        <strain evidence="2">CBS 115976</strain>
    </source>
</reference>
<dbReference type="AlphaFoldDB" id="A0A6A6UN97"/>
<dbReference type="EMBL" id="MU004231">
    <property type="protein sequence ID" value="KAF2672933.1"/>
    <property type="molecule type" value="Genomic_DNA"/>
</dbReference>
<feature type="compositionally biased region" description="Polar residues" evidence="1">
    <location>
        <begin position="273"/>
        <end position="286"/>
    </location>
</feature>
<feature type="compositionally biased region" description="Basic and acidic residues" evidence="1">
    <location>
        <begin position="159"/>
        <end position="170"/>
    </location>
</feature>
<feature type="region of interest" description="Disordered" evidence="1">
    <location>
        <begin position="156"/>
        <end position="180"/>
    </location>
</feature>
<gene>
    <name evidence="2" type="ORF">BT63DRAFT_421125</name>
</gene>
<evidence type="ECO:0000256" key="1">
    <source>
        <dbReference type="SAM" id="MobiDB-lite"/>
    </source>
</evidence>
<feature type="compositionally biased region" description="Polar residues" evidence="1">
    <location>
        <begin position="324"/>
        <end position="344"/>
    </location>
</feature>
<feature type="compositionally biased region" description="Polar residues" evidence="1">
    <location>
        <begin position="388"/>
        <end position="405"/>
    </location>
</feature>
<accession>A0A6A6UN97</accession>
<evidence type="ECO:0000313" key="3">
    <source>
        <dbReference type="Proteomes" id="UP000799302"/>
    </source>
</evidence>
<sequence>MAVSPHTAPSMQSNRPIPPIPLGDTTHSSFRLLHRVSLDYAEAQRLFNHPHVCTTLKIDTGKATYIAGTLASTQAALTAIVAQIPARASLYLASDSPIGRPTEHTELLSCHHTLLHAMAQMQGWINDRATGVRSVNIGNGAAEGLDELLRSPYARKRARERDKEQKEERGNQAPPLPEKLPLEMDYAHGNFATQRTTSPIREETMQTGMRDCGVVDRGLGGIEQGRTSPVHEETIQEMDGEAMDPKPVITEETMWGAIDGQLNRPLKEQIMRRSTSTSSWSNQFTQLDAEPALSPQSTRSSLYYGANRYPAPLAPASPPRLSRTSSGAQNSPDQTQIECNVTRYSSIQPTSTQPTSDINFGTPPPTYPGLSSYTQQEVQRSPPRLPEVQSSSYSPPLATNTSLNNEPWSFQSAARSTSSLATLGTMQTGMVSSLSLQSPGVDYHQPNRYGAVELNAVQRPSTSLGYAVASPPPRTRGLSYSSLSGTALPDNERWPIPVEGSGQWVNNGNANDARAVDRNNYPEVYLSSSTNMHRPVTAEGHISGKKLAGEARVVPNRFASVARRARRNLPE</sequence>
<dbReference type="Proteomes" id="UP000799302">
    <property type="component" value="Unassembled WGS sequence"/>
</dbReference>
<keyword evidence="3" id="KW-1185">Reference proteome</keyword>
<feature type="region of interest" description="Disordered" evidence="1">
    <location>
        <begin position="273"/>
        <end position="297"/>
    </location>
</feature>
<proteinExistence type="predicted"/>
<evidence type="ECO:0000313" key="2">
    <source>
        <dbReference type="EMBL" id="KAF2672933.1"/>
    </source>
</evidence>
<name>A0A6A6UN97_9PEZI</name>
<organism evidence="2 3">
    <name type="scientific">Microthyrium microscopicum</name>
    <dbReference type="NCBI Taxonomy" id="703497"/>
    <lineage>
        <taxon>Eukaryota</taxon>
        <taxon>Fungi</taxon>
        <taxon>Dikarya</taxon>
        <taxon>Ascomycota</taxon>
        <taxon>Pezizomycotina</taxon>
        <taxon>Dothideomycetes</taxon>
        <taxon>Dothideomycetes incertae sedis</taxon>
        <taxon>Microthyriales</taxon>
        <taxon>Microthyriaceae</taxon>
        <taxon>Microthyrium</taxon>
    </lineage>
</organism>